<dbReference type="GO" id="GO:0020037">
    <property type="term" value="F:heme binding"/>
    <property type="evidence" value="ECO:0007669"/>
    <property type="project" value="InterPro"/>
</dbReference>
<dbReference type="RefSeq" id="WP_091428586.1">
    <property type="nucleotide sequence ID" value="NZ_FNMV01000001.1"/>
</dbReference>
<evidence type="ECO:0000256" key="1">
    <source>
        <dbReference type="ARBA" id="ARBA00022617"/>
    </source>
</evidence>
<organism evidence="6 7">
    <name type="scientific">Flavobacterium degerlachei</name>
    <dbReference type="NCBI Taxonomy" id="229203"/>
    <lineage>
        <taxon>Bacteria</taxon>
        <taxon>Pseudomonadati</taxon>
        <taxon>Bacteroidota</taxon>
        <taxon>Flavobacteriia</taxon>
        <taxon>Flavobacteriales</taxon>
        <taxon>Flavobacteriaceae</taxon>
        <taxon>Flavobacterium</taxon>
    </lineage>
</organism>
<dbReference type="AlphaFoldDB" id="A0A1H2QKB3"/>
<proteinExistence type="predicted"/>
<keyword evidence="7" id="KW-1185">Reference proteome</keyword>
<evidence type="ECO:0000256" key="3">
    <source>
        <dbReference type="ARBA" id="ARBA00023004"/>
    </source>
</evidence>
<dbReference type="InterPro" id="IPR036909">
    <property type="entry name" value="Cyt_c-like_dom_sf"/>
</dbReference>
<sequence>MKKIIVLGLVFLALSCKGKEEESFGKEVEPEVTVSEGMPAQTQTPEELGETIFNGKGNCISCHQVDKKLIGPSVQEIAKMYKDKNADIITFLKGEGEAIVDPSQYEVMKTNFAVTKAMSDEELKGLEAYFYSNLK</sequence>
<dbReference type="Proteomes" id="UP000198569">
    <property type="component" value="Unassembled WGS sequence"/>
</dbReference>
<dbReference type="GO" id="GO:0009055">
    <property type="term" value="F:electron transfer activity"/>
    <property type="evidence" value="ECO:0007669"/>
    <property type="project" value="InterPro"/>
</dbReference>
<dbReference type="EMBL" id="FNMV01000001">
    <property type="protein sequence ID" value="SDW06849.1"/>
    <property type="molecule type" value="Genomic_DNA"/>
</dbReference>
<keyword evidence="2 4" id="KW-0479">Metal-binding</keyword>
<name>A0A1H2QKB3_9FLAO</name>
<accession>A0A1H2QKB3</accession>
<dbReference type="InterPro" id="IPR009056">
    <property type="entry name" value="Cyt_c-like_dom"/>
</dbReference>
<evidence type="ECO:0000256" key="4">
    <source>
        <dbReference type="PROSITE-ProRule" id="PRU00433"/>
    </source>
</evidence>
<dbReference type="SUPFAM" id="SSF46626">
    <property type="entry name" value="Cytochrome c"/>
    <property type="match status" value="1"/>
</dbReference>
<dbReference type="PROSITE" id="PS51257">
    <property type="entry name" value="PROKAR_LIPOPROTEIN"/>
    <property type="match status" value="1"/>
</dbReference>
<gene>
    <name evidence="6" type="ORF">SAMN05444338_101194</name>
</gene>
<keyword evidence="3 4" id="KW-0408">Iron</keyword>
<protein>
    <submittedName>
        <fullName evidence="6">Cytochrome c</fullName>
    </submittedName>
</protein>
<dbReference type="OrthoDB" id="9814063at2"/>
<keyword evidence="1 4" id="KW-0349">Heme</keyword>
<evidence type="ECO:0000313" key="7">
    <source>
        <dbReference type="Proteomes" id="UP000198569"/>
    </source>
</evidence>
<evidence type="ECO:0000259" key="5">
    <source>
        <dbReference type="PROSITE" id="PS51007"/>
    </source>
</evidence>
<feature type="domain" description="Cytochrome c" evidence="5">
    <location>
        <begin position="44"/>
        <end position="134"/>
    </location>
</feature>
<dbReference type="Pfam" id="PF00034">
    <property type="entry name" value="Cytochrom_C"/>
    <property type="match status" value="1"/>
</dbReference>
<reference evidence="7" key="1">
    <citation type="submission" date="2016-10" db="EMBL/GenBank/DDBJ databases">
        <authorList>
            <person name="Varghese N."/>
            <person name="Submissions S."/>
        </authorList>
    </citation>
    <scope>NUCLEOTIDE SEQUENCE [LARGE SCALE GENOMIC DNA]</scope>
    <source>
        <strain evidence="7">DSM 15718</strain>
    </source>
</reference>
<evidence type="ECO:0000313" key="6">
    <source>
        <dbReference type="EMBL" id="SDW06849.1"/>
    </source>
</evidence>
<evidence type="ECO:0000256" key="2">
    <source>
        <dbReference type="ARBA" id="ARBA00022723"/>
    </source>
</evidence>
<dbReference type="GO" id="GO:0046872">
    <property type="term" value="F:metal ion binding"/>
    <property type="evidence" value="ECO:0007669"/>
    <property type="project" value="UniProtKB-KW"/>
</dbReference>
<dbReference type="STRING" id="229203.SAMN05444338_101194"/>
<dbReference type="PROSITE" id="PS51007">
    <property type="entry name" value="CYTC"/>
    <property type="match status" value="1"/>
</dbReference>
<dbReference type="Gene3D" id="1.10.760.10">
    <property type="entry name" value="Cytochrome c-like domain"/>
    <property type="match status" value="1"/>
</dbReference>